<evidence type="ECO:0000256" key="1">
    <source>
        <dbReference type="SAM" id="MobiDB-lite"/>
    </source>
</evidence>
<dbReference type="PROSITE" id="PS51352">
    <property type="entry name" value="THIOREDOXIN_2"/>
    <property type="match status" value="1"/>
</dbReference>
<evidence type="ECO:0000259" key="2">
    <source>
        <dbReference type="PROSITE" id="PS51352"/>
    </source>
</evidence>
<dbReference type="Pfam" id="PF13728">
    <property type="entry name" value="TraF"/>
    <property type="match status" value="1"/>
</dbReference>
<feature type="domain" description="Thioredoxin" evidence="2">
    <location>
        <begin position="136"/>
        <end position="266"/>
    </location>
</feature>
<dbReference type="InterPro" id="IPR013766">
    <property type="entry name" value="Thioredoxin_domain"/>
</dbReference>
<dbReference type="SUPFAM" id="SSF52833">
    <property type="entry name" value="Thioredoxin-like"/>
    <property type="match status" value="1"/>
</dbReference>
<reference evidence="3" key="1">
    <citation type="submission" date="2020-10" db="EMBL/GenBank/DDBJ databases">
        <title>Connecting structure to function with the recovery of over 1000 high-quality activated sludge metagenome-assembled genomes encoding full-length rRNA genes using long-read sequencing.</title>
        <authorList>
            <person name="Singleton C.M."/>
            <person name="Petriglieri F."/>
            <person name="Kristensen J.M."/>
            <person name="Kirkegaard R.H."/>
            <person name="Michaelsen T.Y."/>
            <person name="Andersen M.H."/>
            <person name="Karst S.M."/>
            <person name="Dueholm M.S."/>
            <person name="Nielsen P.H."/>
            <person name="Albertsen M."/>
        </authorList>
    </citation>
    <scope>NUCLEOTIDE SEQUENCE</scope>
    <source>
        <strain evidence="3">Bjer_18-Q3-R1-45_BAT3C.347</strain>
    </source>
</reference>
<evidence type="ECO:0000313" key="3">
    <source>
        <dbReference type="EMBL" id="MBK6973185.1"/>
    </source>
</evidence>
<dbReference type="AlphaFoldDB" id="A0A9D7DYG9"/>
<accession>A0A9D7DYG9</accession>
<feature type="region of interest" description="Disordered" evidence="1">
    <location>
        <begin position="51"/>
        <end position="72"/>
    </location>
</feature>
<evidence type="ECO:0000313" key="4">
    <source>
        <dbReference type="Proteomes" id="UP000807785"/>
    </source>
</evidence>
<name>A0A9D7DYG9_9PROT</name>
<comment type="caution">
    <text evidence="3">The sequence shown here is derived from an EMBL/GenBank/DDBJ whole genome shotgun (WGS) entry which is preliminary data.</text>
</comment>
<dbReference type="InterPro" id="IPR014111">
    <property type="entry name" value="T4SS_TraF-like"/>
</dbReference>
<dbReference type="Gene3D" id="3.40.30.10">
    <property type="entry name" value="Glutaredoxin"/>
    <property type="match status" value="1"/>
</dbReference>
<gene>
    <name evidence="3" type="primary">traF</name>
    <name evidence="3" type="ORF">IPH26_09635</name>
</gene>
<dbReference type="InterPro" id="IPR039555">
    <property type="entry name" value="TraF/TrbB"/>
</dbReference>
<organism evidence="3 4">
    <name type="scientific">Candidatus Methylophosphatis roskildensis</name>
    <dbReference type="NCBI Taxonomy" id="2899263"/>
    <lineage>
        <taxon>Bacteria</taxon>
        <taxon>Pseudomonadati</taxon>
        <taxon>Pseudomonadota</taxon>
        <taxon>Betaproteobacteria</taxon>
        <taxon>Nitrosomonadales</taxon>
        <taxon>Sterolibacteriaceae</taxon>
        <taxon>Candidatus Methylophosphatis</taxon>
    </lineage>
</organism>
<dbReference type="Proteomes" id="UP000807785">
    <property type="component" value="Unassembled WGS sequence"/>
</dbReference>
<dbReference type="InterPro" id="IPR036249">
    <property type="entry name" value="Thioredoxin-like_sf"/>
</dbReference>
<protein>
    <submittedName>
        <fullName evidence="3">Conjugal transfer protein TraF</fullName>
    </submittedName>
</protein>
<proteinExistence type="predicted"/>
<sequence>MFTLLSTLVAGHAAAAEAGRRYVTVNAQSRLLDNSYWGDAERGWHWYEDPIPEPPEKPVAEPPRETKKAPAKAKEIVELEKLQKRLEDSRKIAIMNPTEHNVLRYMELEAKVVRRASYFADVAQRLGWTHADLDLTLEGRPVNALAIRTYNQQEGFSQSRKIADLAKDHVIFFFFRGDCPYCHTYAPILKAFADQHGLTVVPVSLDGGGLPEFPNPREDNGISKTLNVAQVPATFIAQPTSGTITPLGFGVLSSSQLLERISVVMTPQTRDMLPSLTQQLPRQ</sequence>
<dbReference type="EMBL" id="JADJEV010000003">
    <property type="protein sequence ID" value="MBK6973185.1"/>
    <property type="molecule type" value="Genomic_DNA"/>
</dbReference>
<dbReference type="NCBIfam" id="TIGR02740">
    <property type="entry name" value="TraF-like"/>
    <property type="match status" value="1"/>
</dbReference>